<feature type="chain" id="PRO_5046790831" description="histidine kinase" evidence="7">
    <location>
        <begin position="22"/>
        <end position="260"/>
    </location>
</feature>
<evidence type="ECO:0000256" key="7">
    <source>
        <dbReference type="SAM" id="SignalP"/>
    </source>
</evidence>
<gene>
    <name evidence="9" type="ORF">ACFFIC_09445</name>
</gene>
<reference evidence="9 10" key="1">
    <citation type="submission" date="2024-09" db="EMBL/GenBank/DDBJ databases">
        <authorList>
            <person name="Sun Q."/>
            <person name="Mori K."/>
        </authorList>
    </citation>
    <scope>NUCLEOTIDE SEQUENCE [LARGE SCALE GENOMIC DNA]</scope>
    <source>
        <strain evidence="9 10">CCM 7468</strain>
    </source>
</reference>
<evidence type="ECO:0000256" key="1">
    <source>
        <dbReference type="ARBA" id="ARBA00000085"/>
    </source>
</evidence>
<dbReference type="EC" id="2.7.13.3" evidence="2"/>
<feature type="signal peptide" evidence="7">
    <location>
        <begin position="1"/>
        <end position="21"/>
    </location>
</feature>
<dbReference type="InterPro" id="IPR003594">
    <property type="entry name" value="HATPase_dom"/>
</dbReference>
<keyword evidence="5 9" id="KW-0418">Kinase</keyword>
<dbReference type="EMBL" id="JBHLVZ010000013">
    <property type="protein sequence ID" value="MFC0385781.1"/>
    <property type="molecule type" value="Genomic_DNA"/>
</dbReference>
<dbReference type="Pfam" id="PF02518">
    <property type="entry name" value="HATPase_c"/>
    <property type="match status" value="1"/>
</dbReference>
<accession>A0ABV6IQR2</accession>
<keyword evidence="10" id="KW-1185">Reference proteome</keyword>
<keyword evidence="3" id="KW-0597">Phosphoprotein</keyword>
<evidence type="ECO:0000259" key="8">
    <source>
        <dbReference type="PROSITE" id="PS50109"/>
    </source>
</evidence>
<feature type="domain" description="Histidine kinase" evidence="8">
    <location>
        <begin position="51"/>
        <end position="252"/>
    </location>
</feature>
<comment type="catalytic activity">
    <reaction evidence="1">
        <text>ATP + protein L-histidine = ADP + protein N-phospho-L-histidine.</text>
        <dbReference type="EC" id="2.7.13.3"/>
    </reaction>
</comment>
<dbReference type="RefSeq" id="WP_377049925.1">
    <property type="nucleotide sequence ID" value="NZ_JBHLVZ010000013.1"/>
</dbReference>
<evidence type="ECO:0000313" key="10">
    <source>
        <dbReference type="Proteomes" id="UP001589789"/>
    </source>
</evidence>
<keyword evidence="7" id="KW-0732">Signal</keyword>
<dbReference type="PANTHER" id="PTHR44936:SF9">
    <property type="entry name" value="SENSOR PROTEIN CREC"/>
    <property type="match status" value="1"/>
</dbReference>
<evidence type="ECO:0000256" key="6">
    <source>
        <dbReference type="ARBA" id="ARBA00023012"/>
    </source>
</evidence>
<dbReference type="InterPro" id="IPR050980">
    <property type="entry name" value="2C_sensor_his_kinase"/>
</dbReference>
<dbReference type="SMART" id="SM00387">
    <property type="entry name" value="HATPase_c"/>
    <property type="match status" value="1"/>
</dbReference>
<dbReference type="CDD" id="cd00075">
    <property type="entry name" value="HATPase"/>
    <property type="match status" value="1"/>
</dbReference>
<dbReference type="InterPro" id="IPR005467">
    <property type="entry name" value="His_kinase_dom"/>
</dbReference>
<protein>
    <recommendedName>
        <fullName evidence="2">histidine kinase</fullName>
        <ecNumber evidence="2">2.7.13.3</ecNumber>
    </recommendedName>
</protein>
<evidence type="ECO:0000313" key="9">
    <source>
        <dbReference type="EMBL" id="MFC0385781.1"/>
    </source>
</evidence>
<keyword evidence="4" id="KW-0808">Transferase</keyword>
<dbReference type="SUPFAM" id="SSF55874">
    <property type="entry name" value="ATPase domain of HSP90 chaperone/DNA topoisomerase II/histidine kinase"/>
    <property type="match status" value="1"/>
</dbReference>
<evidence type="ECO:0000256" key="3">
    <source>
        <dbReference type="ARBA" id="ARBA00022553"/>
    </source>
</evidence>
<evidence type="ECO:0000256" key="4">
    <source>
        <dbReference type="ARBA" id="ARBA00022679"/>
    </source>
</evidence>
<evidence type="ECO:0000256" key="2">
    <source>
        <dbReference type="ARBA" id="ARBA00012438"/>
    </source>
</evidence>
<dbReference type="Gene3D" id="3.30.565.10">
    <property type="entry name" value="Histidine kinase-like ATPase, C-terminal domain"/>
    <property type="match status" value="1"/>
</dbReference>
<name>A0ABV6IQR2_9PROT</name>
<sequence>METQFLTLAALCAALVPAAAAAFLLDRARAAEFCAEQATLRAQAQGRCLGMIARELEAPGLSLLGLAARLPPSAATQVEAEGRRLLCLSEEVADHLLAQPGPRGLAESRIPLCPLLHEAVESVSRLMGEGARHWRITPEAEALTLLADRRALCRAITQSLARAARETRAGDCIALRVVRAAETVALVIEDEGAGLPRDDLSGLGAGLGEGTRGLSLGLSAARELMRAHGGELTLEAAPGIGARTWLTLPRGRVLEDQAAA</sequence>
<proteinExistence type="predicted"/>
<organism evidence="9 10">
    <name type="scientific">Muricoccus vinaceus</name>
    <dbReference type="NCBI Taxonomy" id="424704"/>
    <lineage>
        <taxon>Bacteria</taxon>
        <taxon>Pseudomonadati</taxon>
        <taxon>Pseudomonadota</taxon>
        <taxon>Alphaproteobacteria</taxon>
        <taxon>Acetobacterales</taxon>
        <taxon>Roseomonadaceae</taxon>
        <taxon>Muricoccus</taxon>
    </lineage>
</organism>
<dbReference type="PANTHER" id="PTHR44936">
    <property type="entry name" value="SENSOR PROTEIN CREC"/>
    <property type="match status" value="1"/>
</dbReference>
<keyword evidence="6" id="KW-0902">Two-component regulatory system</keyword>
<dbReference type="PROSITE" id="PS50109">
    <property type="entry name" value="HIS_KIN"/>
    <property type="match status" value="1"/>
</dbReference>
<dbReference type="Proteomes" id="UP001589789">
    <property type="component" value="Unassembled WGS sequence"/>
</dbReference>
<evidence type="ECO:0000256" key="5">
    <source>
        <dbReference type="ARBA" id="ARBA00022777"/>
    </source>
</evidence>
<dbReference type="GO" id="GO:0016301">
    <property type="term" value="F:kinase activity"/>
    <property type="evidence" value="ECO:0007669"/>
    <property type="project" value="UniProtKB-KW"/>
</dbReference>
<dbReference type="InterPro" id="IPR036890">
    <property type="entry name" value="HATPase_C_sf"/>
</dbReference>
<comment type="caution">
    <text evidence="9">The sequence shown here is derived from an EMBL/GenBank/DDBJ whole genome shotgun (WGS) entry which is preliminary data.</text>
</comment>